<dbReference type="EMBL" id="MU006239">
    <property type="protein sequence ID" value="KAF2820929.1"/>
    <property type="molecule type" value="Genomic_DNA"/>
</dbReference>
<name>A0A6A6ZJS9_9PLEO</name>
<dbReference type="PANTHER" id="PTHR10622">
    <property type="entry name" value="HET DOMAIN-CONTAINING PROTEIN"/>
    <property type="match status" value="1"/>
</dbReference>
<reference evidence="1" key="1">
    <citation type="journal article" date="2020" name="Stud. Mycol.">
        <title>101 Dothideomycetes genomes: a test case for predicting lifestyles and emergence of pathogens.</title>
        <authorList>
            <person name="Haridas S."/>
            <person name="Albert R."/>
            <person name="Binder M."/>
            <person name="Bloem J."/>
            <person name="Labutti K."/>
            <person name="Salamov A."/>
            <person name="Andreopoulos B."/>
            <person name="Baker S."/>
            <person name="Barry K."/>
            <person name="Bills G."/>
            <person name="Bluhm B."/>
            <person name="Cannon C."/>
            <person name="Castanera R."/>
            <person name="Culley D."/>
            <person name="Daum C."/>
            <person name="Ezra D."/>
            <person name="Gonzalez J."/>
            <person name="Henrissat B."/>
            <person name="Kuo A."/>
            <person name="Liang C."/>
            <person name="Lipzen A."/>
            <person name="Lutzoni F."/>
            <person name="Magnuson J."/>
            <person name="Mondo S."/>
            <person name="Nolan M."/>
            <person name="Ohm R."/>
            <person name="Pangilinan J."/>
            <person name="Park H.-J."/>
            <person name="Ramirez L."/>
            <person name="Alfaro M."/>
            <person name="Sun H."/>
            <person name="Tritt A."/>
            <person name="Yoshinaga Y."/>
            <person name="Zwiers L.-H."/>
            <person name="Turgeon B."/>
            <person name="Goodwin S."/>
            <person name="Spatafora J."/>
            <person name="Crous P."/>
            <person name="Grigoriev I."/>
        </authorList>
    </citation>
    <scope>NUCLEOTIDE SEQUENCE</scope>
    <source>
        <strain evidence="1">CBS 113818</strain>
    </source>
</reference>
<proteinExistence type="predicted"/>
<evidence type="ECO:0000313" key="1">
    <source>
        <dbReference type="EMBL" id="KAF2820929.1"/>
    </source>
</evidence>
<dbReference type="OrthoDB" id="674604at2759"/>
<organism evidence="1 2">
    <name type="scientific">Ophiobolus disseminans</name>
    <dbReference type="NCBI Taxonomy" id="1469910"/>
    <lineage>
        <taxon>Eukaryota</taxon>
        <taxon>Fungi</taxon>
        <taxon>Dikarya</taxon>
        <taxon>Ascomycota</taxon>
        <taxon>Pezizomycotina</taxon>
        <taxon>Dothideomycetes</taxon>
        <taxon>Pleosporomycetidae</taxon>
        <taxon>Pleosporales</taxon>
        <taxon>Pleosporineae</taxon>
        <taxon>Phaeosphaeriaceae</taxon>
        <taxon>Ophiobolus</taxon>
    </lineage>
</organism>
<dbReference type="PANTHER" id="PTHR10622:SF11">
    <property type="entry name" value="HET-DOMAIN-CONTAINING PROTEIN"/>
    <property type="match status" value="1"/>
</dbReference>
<accession>A0A6A6ZJS9</accession>
<keyword evidence="2" id="KW-1185">Reference proteome</keyword>
<sequence length="105" mass="11401">MRLLKCRPGDDGFVLTTLDDNHGLPYAVLSHAWTVEQEVTYEELLEGTGTNKSGYAKFRLCGEHATADSLRLTPVASIRPQATSCARRLTLCSASTSALPVATYI</sequence>
<gene>
    <name evidence="1" type="ORF">CC86DRAFT_374176</name>
</gene>
<evidence type="ECO:0000313" key="2">
    <source>
        <dbReference type="Proteomes" id="UP000799424"/>
    </source>
</evidence>
<dbReference type="Proteomes" id="UP000799424">
    <property type="component" value="Unassembled WGS sequence"/>
</dbReference>
<dbReference type="AlphaFoldDB" id="A0A6A6ZJS9"/>
<protein>
    <submittedName>
        <fullName evidence="1">Uncharacterized protein</fullName>
    </submittedName>
</protein>